<dbReference type="PANTHER" id="PTHR43557:SF2">
    <property type="entry name" value="RIESKE DOMAIN-CONTAINING PROTEIN-RELATED"/>
    <property type="match status" value="1"/>
</dbReference>
<sequence>MAGSMQQAAKFDDLREDRGTRVSVADTPILLVRQGARVHAFSADCPHAGAPLEEGAICNGRIVCPWHKGTFALADGSLIEPPPLAGLKRYPVVIENGNVLVSPHPQAGPVHTPTDDTRTMAVIGAGAAGAAACATLRAAGFDGRLLLIGPEHGMPYDRTALSKFVLAGDMPPQKIPPLLPDDFLSTQRIERVEAHVVKLDASTKQIDLSNKLTLNYDAALICTGGIPKPLDVPGSTLPGVFLLRSRDDADMILASLEGARKALIVGASFIGLEVASSLRKRGMEVTVAAPGKVPLGSQFGDELGRMFQRLHEKNGVVFRMQSKVAALLGDDTVRTAELDNGEKLPVDVVIIGTGVRPATHFLHGVELTDDGGIPVDSSMHVVGLTPGLTPGLNTADLYAADLYAAGDIAQFPLPRSEKSLRIEHWRVAQQHARVAAMNMVGGDEHYTGVPYFWTYHFGKRVEYLGHASEHDEVVIDGDLDAQAFIAYLMKDGQVAAAVACEREAPAARLAEAMRSTLTLAQARSAAAG</sequence>
<dbReference type="SUPFAM" id="SSF50022">
    <property type="entry name" value="ISP domain"/>
    <property type="match status" value="1"/>
</dbReference>
<keyword evidence="2" id="KW-0285">Flavoprotein</keyword>
<evidence type="ECO:0000256" key="5">
    <source>
        <dbReference type="ARBA" id="ARBA00022827"/>
    </source>
</evidence>
<dbReference type="InterPro" id="IPR036922">
    <property type="entry name" value="Rieske_2Fe-2S_sf"/>
</dbReference>
<dbReference type="GO" id="GO:0016651">
    <property type="term" value="F:oxidoreductase activity, acting on NAD(P)H"/>
    <property type="evidence" value="ECO:0007669"/>
    <property type="project" value="TreeGrafter"/>
</dbReference>
<dbReference type="Gene3D" id="3.30.390.30">
    <property type="match status" value="1"/>
</dbReference>
<evidence type="ECO:0000256" key="4">
    <source>
        <dbReference type="ARBA" id="ARBA00022723"/>
    </source>
</evidence>
<dbReference type="Pfam" id="PF07992">
    <property type="entry name" value="Pyr_redox_2"/>
    <property type="match status" value="1"/>
</dbReference>
<dbReference type="Proteomes" id="UP000214720">
    <property type="component" value="Unassembled WGS sequence"/>
</dbReference>
<dbReference type="Pfam" id="PF00355">
    <property type="entry name" value="Rieske"/>
    <property type="match status" value="1"/>
</dbReference>
<dbReference type="GO" id="GO:0005737">
    <property type="term" value="C:cytoplasm"/>
    <property type="evidence" value="ECO:0007669"/>
    <property type="project" value="TreeGrafter"/>
</dbReference>
<evidence type="ECO:0000256" key="1">
    <source>
        <dbReference type="ARBA" id="ARBA00001974"/>
    </source>
</evidence>
<evidence type="ECO:0000256" key="8">
    <source>
        <dbReference type="ARBA" id="ARBA00023014"/>
    </source>
</evidence>
<dbReference type="InterPro" id="IPR050446">
    <property type="entry name" value="FAD-oxidoreductase/Apoptosis"/>
</dbReference>
<keyword evidence="6" id="KW-0560">Oxidoreductase</keyword>
<evidence type="ECO:0000256" key="3">
    <source>
        <dbReference type="ARBA" id="ARBA00022714"/>
    </source>
</evidence>
<organism evidence="10 11">
    <name type="scientific">Caballeronia sordidicola</name>
    <name type="common">Burkholderia sordidicola</name>
    <dbReference type="NCBI Taxonomy" id="196367"/>
    <lineage>
        <taxon>Bacteria</taxon>
        <taxon>Pseudomonadati</taxon>
        <taxon>Pseudomonadota</taxon>
        <taxon>Betaproteobacteria</taxon>
        <taxon>Burkholderiales</taxon>
        <taxon>Burkholderiaceae</taxon>
        <taxon>Caballeronia</taxon>
    </lineage>
</organism>
<dbReference type="InterPro" id="IPR036188">
    <property type="entry name" value="FAD/NAD-bd_sf"/>
</dbReference>
<dbReference type="Gene3D" id="3.50.50.60">
    <property type="entry name" value="FAD/NAD(P)-binding domain"/>
    <property type="match status" value="2"/>
</dbReference>
<dbReference type="InterPro" id="IPR023753">
    <property type="entry name" value="FAD/NAD-binding_dom"/>
</dbReference>
<accession>A0A226WW46</accession>
<keyword evidence="7" id="KW-0408">Iron</keyword>
<dbReference type="OrthoDB" id="9769238at2"/>
<evidence type="ECO:0000256" key="6">
    <source>
        <dbReference type="ARBA" id="ARBA00023002"/>
    </source>
</evidence>
<protein>
    <submittedName>
        <fullName evidence="10">Ferredoxin reductase</fullName>
    </submittedName>
</protein>
<evidence type="ECO:0000256" key="7">
    <source>
        <dbReference type="ARBA" id="ARBA00023004"/>
    </source>
</evidence>
<dbReference type="Gene3D" id="2.102.10.10">
    <property type="entry name" value="Rieske [2Fe-2S] iron-sulphur domain"/>
    <property type="match status" value="1"/>
</dbReference>
<comment type="caution">
    <text evidence="10">The sequence shown here is derived from an EMBL/GenBank/DDBJ whole genome shotgun (WGS) entry which is preliminary data.</text>
</comment>
<dbReference type="InterPro" id="IPR028202">
    <property type="entry name" value="Reductase_C"/>
</dbReference>
<dbReference type="PROSITE" id="PS51296">
    <property type="entry name" value="RIESKE"/>
    <property type="match status" value="1"/>
</dbReference>
<evidence type="ECO:0000313" key="11">
    <source>
        <dbReference type="Proteomes" id="UP000214720"/>
    </source>
</evidence>
<reference evidence="11" key="1">
    <citation type="submission" date="2017-01" db="EMBL/GenBank/DDBJ databases">
        <title>Genome Analysis of Deinococcus marmoris KOPRI26562.</title>
        <authorList>
            <person name="Kim J.H."/>
            <person name="Oh H.-M."/>
        </authorList>
    </citation>
    <scope>NUCLEOTIDE SEQUENCE [LARGE SCALE GENOMIC DNA]</scope>
    <source>
        <strain evidence="11">PAMC 26633</strain>
    </source>
</reference>
<name>A0A226WW46_CABSO</name>
<dbReference type="SUPFAM" id="SSF51905">
    <property type="entry name" value="FAD/NAD(P)-binding domain"/>
    <property type="match status" value="1"/>
</dbReference>
<keyword evidence="8" id="KW-0411">Iron-sulfur</keyword>
<dbReference type="Pfam" id="PF14759">
    <property type="entry name" value="Reductase_C"/>
    <property type="match status" value="1"/>
</dbReference>
<comment type="cofactor">
    <cofactor evidence="1">
        <name>FAD</name>
        <dbReference type="ChEBI" id="CHEBI:57692"/>
    </cofactor>
</comment>
<dbReference type="GO" id="GO:0046872">
    <property type="term" value="F:metal ion binding"/>
    <property type="evidence" value="ECO:0007669"/>
    <property type="project" value="UniProtKB-KW"/>
</dbReference>
<dbReference type="PANTHER" id="PTHR43557">
    <property type="entry name" value="APOPTOSIS-INDUCING FACTOR 1"/>
    <property type="match status" value="1"/>
</dbReference>
<dbReference type="RefSeq" id="WP_089163227.1">
    <property type="nucleotide sequence ID" value="NZ_MTHB01000178.1"/>
</dbReference>
<dbReference type="AlphaFoldDB" id="A0A226WW46"/>
<dbReference type="InterPro" id="IPR017941">
    <property type="entry name" value="Rieske_2Fe-2S"/>
</dbReference>
<dbReference type="PRINTS" id="PR00411">
    <property type="entry name" value="PNDRDTASEI"/>
</dbReference>
<keyword evidence="3" id="KW-0001">2Fe-2S</keyword>
<evidence type="ECO:0000256" key="2">
    <source>
        <dbReference type="ARBA" id="ARBA00022630"/>
    </source>
</evidence>
<proteinExistence type="predicted"/>
<dbReference type="GO" id="GO:0051537">
    <property type="term" value="F:2 iron, 2 sulfur cluster binding"/>
    <property type="evidence" value="ECO:0007669"/>
    <property type="project" value="UniProtKB-KW"/>
</dbReference>
<evidence type="ECO:0000259" key="9">
    <source>
        <dbReference type="PROSITE" id="PS51296"/>
    </source>
</evidence>
<gene>
    <name evidence="10" type="ORF">BSU04_27060</name>
</gene>
<dbReference type="PRINTS" id="PR00368">
    <property type="entry name" value="FADPNR"/>
</dbReference>
<dbReference type="SUPFAM" id="SSF55424">
    <property type="entry name" value="FAD/NAD-linked reductases, dimerisation (C-terminal) domain"/>
    <property type="match status" value="1"/>
</dbReference>
<keyword evidence="4" id="KW-0479">Metal-binding</keyword>
<evidence type="ECO:0000313" key="10">
    <source>
        <dbReference type="EMBL" id="OXC75411.1"/>
    </source>
</evidence>
<feature type="domain" description="Rieske" evidence="9">
    <location>
        <begin position="6"/>
        <end position="101"/>
    </location>
</feature>
<keyword evidence="5" id="KW-0274">FAD</keyword>
<dbReference type="EMBL" id="MTHB01000178">
    <property type="protein sequence ID" value="OXC75411.1"/>
    <property type="molecule type" value="Genomic_DNA"/>
</dbReference>
<dbReference type="InterPro" id="IPR016156">
    <property type="entry name" value="FAD/NAD-linked_Rdtase_dimer_sf"/>
</dbReference>